<dbReference type="EMBL" id="BAAACP010000007">
    <property type="protein sequence ID" value="GAA0863526.1"/>
    <property type="molecule type" value="Genomic_DNA"/>
</dbReference>
<reference evidence="1 2" key="1">
    <citation type="journal article" date="2019" name="Int. J. Syst. Evol. Microbiol.">
        <title>The Global Catalogue of Microorganisms (GCM) 10K type strain sequencing project: providing services to taxonomists for standard genome sequencing and annotation.</title>
        <authorList>
            <consortium name="The Broad Institute Genomics Platform"/>
            <consortium name="The Broad Institute Genome Sequencing Center for Infectious Disease"/>
            <person name="Wu L."/>
            <person name="Ma J."/>
        </authorList>
    </citation>
    <scope>NUCLEOTIDE SEQUENCE [LARGE SCALE GENOMIC DNA]</scope>
    <source>
        <strain evidence="1 2">JCM 6486</strain>
    </source>
</reference>
<name>A0ABN1M2Q0_9FIRM</name>
<evidence type="ECO:0000313" key="1">
    <source>
        <dbReference type="EMBL" id="GAA0863526.1"/>
    </source>
</evidence>
<dbReference type="RefSeq" id="WP_346044157.1">
    <property type="nucleotide sequence ID" value="NZ_BAAACP010000007.1"/>
</dbReference>
<dbReference type="Proteomes" id="UP001400965">
    <property type="component" value="Unassembled WGS sequence"/>
</dbReference>
<evidence type="ECO:0000313" key="2">
    <source>
        <dbReference type="Proteomes" id="UP001400965"/>
    </source>
</evidence>
<gene>
    <name evidence="1" type="ORF">GCM10008917_13320</name>
</gene>
<keyword evidence="2" id="KW-1185">Reference proteome</keyword>
<sequence>MKPKIEDYLKIVCQLIIDEFNEEYSQVDSNEELRKIANEQFSQADMCNRIGNTFKSKVHYKDNNIIVTNNDFNISIHYLKSYKSDKGNPSNRKPWKEHKSQFNWIEDEIVLGNKGKNAYILCWFNCIDTFCQVMQLGQSTGINPYINDNRFLYFPFLKKVNIPAKTLDIEYNYSQSYEKLKVNIIGCNKDIDYRCMFVGAKEDKLHFAIYY</sequence>
<comment type="caution">
    <text evidence="1">The sequence shown here is derived from an EMBL/GenBank/DDBJ whole genome shotgun (WGS) entry which is preliminary data.</text>
</comment>
<organism evidence="1 2">
    <name type="scientific">Paraclostridium tenue</name>
    <dbReference type="NCBI Taxonomy" id="1737"/>
    <lineage>
        <taxon>Bacteria</taxon>
        <taxon>Bacillati</taxon>
        <taxon>Bacillota</taxon>
        <taxon>Clostridia</taxon>
        <taxon>Peptostreptococcales</taxon>
        <taxon>Peptostreptococcaceae</taxon>
        <taxon>Paraclostridium</taxon>
    </lineage>
</organism>
<accession>A0ABN1M2Q0</accession>
<proteinExistence type="predicted"/>
<protein>
    <submittedName>
        <fullName evidence="1">Uncharacterized protein</fullName>
    </submittedName>
</protein>